<keyword evidence="3" id="KW-0812">Transmembrane</keyword>
<keyword evidence="6" id="KW-1185">Reference proteome</keyword>
<name>A0ABP0XPK9_9ROSI</name>
<comment type="subcellular location">
    <subcellularLocation>
        <location evidence="1">Cell membrane</location>
        <topology evidence="1">Multi-pass membrane protein</topology>
    </subcellularLocation>
</comment>
<dbReference type="Proteomes" id="UP001642487">
    <property type="component" value="Chromosome 1"/>
</dbReference>
<protein>
    <recommendedName>
        <fullName evidence="4">K+ potassium transporter integral membrane domain-containing protein</fullName>
    </recommendedName>
</protein>
<feature type="domain" description="K+ potassium transporter integral membrane" evidence="4">
    <location>
        <begin position="53"/>
        <end position="173"/>
    </location>
</feature>
<dbReference type="InterPro" id="IPR053951">
    <property type="entry name" value="K_trans_N"/>
</dbReference>
<keyword evidence="3" id="KW-1133">Transmembrane helix</keyword>
<evidence type="ECO:0000256" key="3">
    <source>
        <dbReference type="SAM" id="Phobius"/>
    </source>
</evidence>
<keyword evidence="3" id="KW-0472">Membrane</keyword>
<evidence type="ECO:0000313" key="6">
    <source>
        <dbReference type="Proteomes" id="UP001642487"/>
    </source>
</evidence>
<feature type="transmembrane region" description="Helical" evidence="3">
    <location>
        <begin position="154"/>
        <end position="176"/>
    </location>
</feature>
<dbReference type="PANTHER" id="PTHR30540:SF87">
    <property type="entry name" value="POTASSIUM TRANSPORTER"/>
    <property type="match status" value="1"/>
</dbReference>
<feature type="transmembrane region" description="Helical" evidence="3">
    <location>
        <begin position="44"/>
        <end position="63"/>
    </location>
</feature>
<proteinExistence type="inferred from homology"/>
<evidence type="ECO:0000259" key="4">
    <source>
        <dbReference type="Pfam" id="PF02705"/>
    </source>
</evidence>
<evidence type="ECO:0000313" key="5">
    <source>
        <dbReference type="EMBL" id="CAK9310079.1"/>
    </source>
</evidence>
<dbReference type="InterPro" id="IPR003855">
    <property type="entry name" value="K+_transporter"/>
</dbReference>
<comment type="similarity">
    <text evidence="2">Belongs to the HAK/KUP transporter (TC 2.A.72.3) family.</text>
</comment>
<accession>A0ABP0XPK9</accession>
<feature type="transmembrane region" description="Helical" evidence="3">
    <location>
        <begin position="87"/>
        <end position="104"/>
    </location>
</feature>
<dbReference type="Pfam" id="PF02705">
    <property type="entry name" value="K_trans"/>
    <property type="match status" value="1"/>
</dbReference>
<organism evidence="5 6">
    <name type="scientific">Citrullus colocynthis</name>
    <name type="common">colocynth</name>
    <dbReference type="NCBI Taxonomy" id="252529"/>
    <lineage>
        <taxon>Eukaryota</taxon>
        <taxon>Viridiplantae</taxon>
        <taxon>Streptophyta</taxon>
        <taxon>Embryophyta</taxon>
        <taxon>Tracheophyta</taxon>
        <taxon>Spermatophyta</taxon>
        <taxon>Magnoliopsida</taxon>
        <taxon>eudicotyledons</taxon>
        <taxon>Gunneridae</taxon>
        <taxon>Pentapetalae</taxon>
        <taxon>rosids</taxon>
        <taxon>fabids</taxon>
        <taxon>Cucurbitales</taxon>
        <taxon>Cucurbitaceae</taxon>
        <taxon>Benincaseae</taxon>
        <taxon>Citrullus</taxon>
    </lineage>
</organism>
<dbReference type="PANTHER" id="PTHR30540">
    <property type="entry name" value="OSMOTIC STRESS POTASSIUM TRANSPORTER"/>
    <property type="match status" value="1"/>
</dbReference>
<dbReference type="EMBL" id="OZ021735">
    <property type="protein sequence ID" value="CAK9310079.1"/>
    <property type="molecule type" value="Genomic_DNA"/>
</dbReference>
<sequence length="181" mass="20560">MAGEVEIDDLNNSPKMLSRPKLRRFDSLDIESNKLAGGRGHRAAAGWLVTLQLAFQSIGIVYGDIGTSPLYVFQSTFPAGIKHKDDVLGVLSLIYYTLTLIRQWRRQWRRIGLIPSQQVEDRRVSNYRLDIPNNRVLRASWLKSQLKNHRSAKLFLLFATMIGDGVLTTCISVKIVEIINH</sequence>
<evidence type="ECO:0000256" key="2">
    <source>
        <dbReference type="ARBA" id="ARBA00008440"/>
    </source>
</evidence>
<evidence type="ECO:0000256" key="1">
    <source>
        <dbReference type="ARBA" id="ARBA00004651"/>
    </source>
</evidence>
<gene>
    <name evidence="5" type="ORF">CITCOLO1_LOCUS1687</name>
</gene>
<reference evidence="5 6" key="1">
    <citation type="submission" date="2024-03" db="EMBL/GenBank/DDBJ databases">
        <authorList>
            <person name="Gkanogiannis A."/>
            <person name="Becerra Lopez-Lavalle L."/>
        </authorList>
    </citation>
    <scope>NUCLEOTIDE SEQUENCE [LARGE SCALE GENOMIC DNA]</scope>
</reference>